<evidence type="ECO:0000256" key="4">
    <source>
        <dbReference type="ARBA" id="ARBA00022840"/>
    </source>
</evidence>
<evidence type="ECO:0000259" key="5">
    <source>
        <dbReference type="PROSITE" id="PS50893"/>
    </source>
</evidence>
<dbReference type="Proteomes" id="UP000654670">
    <property type="component" value="Unassembled WGS sequence"/>
</dbReference>
<protein>
    <submittedName>
        <fullName evidence="6">ABC transporter ATP-binding protein</fullName>
    </submittedName>
</protein>
<dbReference type="SUPFAM" id="SSF52540">
    <property type="entry name" value="P-loop containing nucleoside triphosphate hydrolases"/>
    <property type="match status" value="1"/>
</dbReference>
<feature type="domain" description="ABC transporter" evidence="5">
    <location>
        <begin position="3"/>
        <end position="210"/>
    </location>
</feature>
<evidence type="ECO:0000256" key="3">
    <source>
        <dbReference type="ARBA" id="ARBA00022741"/>
    </source>
</evidence>
<evidence type="ECO:0000313" key="6">
    <source>
        <dbReference type="EMBL" id="GGL64619.1"/>
    </source>
</evidence>
<dbReference type="GO" id="GO:0016887">
    <property type="term" value="F:ATP hydrolysis activity"/>
    <property type="evidence" value="ECO:0007669"/>
    <property type="project" value="InterPro"/>
</dbReference>
<dbReference type="GO" id="GO:0043190">
    <property type="term" value="C:ATP-binding cassette (ABC) transporter complex"/>
    <property type="evidence" value="ECO:0007669"/>
    <property type="project" value="TreeGrafter"/>
</dbReference>
<comment type="caution">
    <text evidence="6">The sequence shown here is derived from an EMBL/GenBank/DDBJ whole genome shotgun (WGS) entry which is preliminary data.</text>
</comment>
<accession>A0A917S9N3</accession>
<evidence type="ECO:0000256" key="2">
    <source>
        <dbReference type="ARBA" id="ARBA00022448"/>
    </source>
</evidence>
<reference evidence="6" key="1">
    <citation type="journal article" date="2014" name="Int. J. Syst. Evol. Microbiol.">
        <title>Complete genome sequence of Corynebacterium casei LMG S-19264T (=DSM 44701T), isolated from a smear-ripened cheese.</title>
        <authorList>
            <consortium name="US DOE Joint Genome Institute (JGI-PGF)"/>
            <person name="Walter F."/>
            <person name="Albersmeier A."/>
            <person name="Kalinowski J."/>
            <person name="Ruckert C."/>
        </authorList>
    </citation>
    <scope>NUCLEOTIDE SEQUENCE</scope>
    <source>
        <strain evidence="6">JCM 15325</strain>
    </source>
</reference>
<keyword evidence="7" id="KW-1185">Reference proteome</keyword>
<keyword evidence="2" id="KW-0813">Transport</keyword>
<dbReference type="GO" id="GO:0042626">
    <property type="term" value="F:ATPase-coupled transmembrane transporter activity"/>
    <property type="evidence" value="ECO:0007669"/>
    <property type="project" value="TreeGrafter"/>
</dbReference>
<organism evidence="6 7">
    <name type="scientific">Sporolactobacillus putidus</name>
    <dbReference type="NCBI Taxonomy" id="492735"/>
    <lineage>
        <taxon>Bacteria</taxon>
        <taxon>Bacillati</taxon>
        <taxon>Bacillota</taxon>
        <taxon>Bacilli</taxon>
        <taxon>Bacillales</taxon>
        <taxon>Sporolactobacillaceae</taxon>
        <taxon>Sporolactobacillus</taxon>
    </lineage>
</organism>
<dbReference type="AlphaFoldDB" id="A0A917S9N3"/>
<name>A0A917S9N3_9BACL</name>
<dbReference type="PROSITE" id="PS50893">
    <property type="entry name" value="ABC_TRANSPORTER_2"/>
    <property type="match status" value="1"/>
</dbReference>
<gene>
    <name evidence="6" type="ORF">GCM10007968_30700</name>
</gene>
<reference evidence="6" key="2">
    <citation type="submission" date="2020-09" db="EMBL/GenBank/DDBJ databases">
        <authorList>
            <person name="Sun Q."/>
            <person name="Ohkuma M."/>
        </authorList>
    </citation>
    <scope>NUCLEOTIDE SEQUENCE</scope>
    <source>
        <strain evidence="6">JCM 15325</strain>
    </source>
</reference>
<dbReference type="EMBL" id="BMOK01000019">
    <property type="protein sequence ID" value="GGL64619.1"/>
    <property type="molecule type" value="Genomic_DNA"/>
</dbReference>
<dbReference type="GO" id="GO:0005524">
    <property type="term" value="F:ATP binding"/>
    <property type="evidence" value="ECO:0007669"/>
    <property type="project" value="UniProtKB-KW"/>
</dbReference>
<sequence length="216" mass="24592">MIIRDMNIDFTPNKLNVIIGKNGAGKTTFFDLLSGLLKTRGGIIKNVPHQNDIVYQTQTSNLFGSLLGSDLKRFLFGTSNNGYSPIDEENMSSNELSLLRRLLPLKISKMSGGEKRWLLIYLLTHLNKKLFIFDEPLSGIDPIERINILNMLDTLSHKKNTLVLMSTHDLLELQHIDCNIYLLFQGSFIFSGSYGDFVKYFDNKNANLAFKYFVSK</sequence>
<evidence type="ECO:0000313" key="7">
    <source>
        <dbReference type="Proteomes" id="UP000654670"/>
    </source>
</evidence>
<dbReference type="InterPro" id="IPR050095">
    <property type="entry name" value="ECF_ABC_transporter_ATP-bd"/>
</dbReference>
<dbReference type="InterPro" id="IPR027417">
    <property type="entry name" value="P-loop_NTPase"/>
</dbReference>
<dbReference type="InterPro" id="IPR003439">
    <property type="entry name" value="ABC_transporter-like_ATP-bd"/>
</dbReference>
<keyword evidence="4 6" id="KW-0067">ATP-binding</keyword>
<evidence type="ECO:0000256" key="1">
    <source>
        <dbReference type="ARBA" id="ARBA00005417"/>
    </source>
</evidence>
<dbReference type="PANTHER" id="PTHR43553">
    <property type="entry name" value="HEAVY METAL TRANSPORTER"/>
    <property type="match status" value="1"/>
</dbReference>
<dbReference type="Gene3D" id="3.40.50.300">
    <property type="entry name" value="P-loop containing nucleotide triphosphate hydrolases"/>
    <property type="match status" value="1"/>
</dbReference>
<keyword evidence="3" id="KW-0547">Nucleotide-binding</keyword>
<dbReference type="Pfam" id="PF00005">
    <property type="entry name" value="ABC_tran"/>
    <property type="match status" value="1"/>
</dbReference>
<proteinExistence type="inferred from homology"/>
<comment type="similarity">
    <text evidence="1">Belongs to the ABC transporter superfamily.</text>
</comment>
<dbReference type="RefSeq" id="WP_188804955.1">
    <property type="nucleotide sequence ID" value="NZ_BMOK01000019.1"/>
</dbReference>